<sequence length="124" mass="13704">MTKPRVAIEYCTQCRWMLRAAWFAQELLTTFQDVIGEVALIPASGGHFVVTITHEGKESCIWNRKDEGGFPEAKQLKQLVRNIINPEQDLGHSDKPVKGRATADGSGDVIKTGGEQTKEVCTDC</sequence>
<keyword evidence="1" id="KW-0676">Redox-active center</keyword>
<gene>
    <name evidence="3" type="ORF">BCR37DRAFT_377838</name>
</gene>
<evidence type="ECO:0000313" key="4">
    <source>
        <dbReference type="Proteomes" id="UP000193685"/>
    </source>
</evidence>
<dbReference type="InterPro" id="IPR036249">
    <property type="entry name" value="Thioredoxin-like_sf"/>
</dbReference>
<dbReference type="EMBL" id="MCFI01000005">
    <property type="protein sequence ID" value="ORY84922.1"/>
    <property type="molecule type" value="Genomic_DNA"/>
</dbReference>
<dbReference type="PANTHER" id="PTHR36417:SF2">
    <property type="entry name" value="SELENOPROTEIN DOMAIN PROTEIN (AFU_ORTHOLOGUE AFUA_1G05220)"/>
    <property type="match status" value="1"/>
</dbReference>
<evidence type="ECO:0000256" key="2">
    <source>
        <dbReference type="SAM" id="MobiDB-lite"/>
    </source>
</evidence>
<dbReference type="Gene3D" id="3.40.30.10">
    <property type="entry name" value="Glutaredoxin"/>
    <property type="match status" value="1"/>
</dbReference>
<dbReference type="Proteomes" id="UP000193685">
    <property type="component" value="Unassembled WGS sequence"/>
</dbReference>
<reference evidence="3 4" key="1">
    <citation type="submission" date="2016-07" db="EMBL/GenBank/DDBJ databases">
        <title>Pervasive Adenine N6-methylation of Active Genes in Fungi.</title>
        <authorList>
            <consortium name="DOE Joint Genome Institute"/>
            <person name="Mondo S.J."/>
            <person name="Dannebaum R.O."/>
            <person name="Kuo R.C."/>
            <person name="Labutti K."/>
            <person name="Haridas S."/>
            <person name="Kuo A."/>
            <person name="Salamov A."/>
            <person name="Ahrendt S.R."/>
            <person name="Lipzen A."/>
            <person name="Sullivan W."/>
            <person name="Andreopoulos W.B."/>
            <person name="Clum A."/>
            <person name="Lindquist E."/>
            <person name="Daum C."/>
            <person name="Ramamoorthy G.K."/>
            <person name="Gryganskyi A."/>
            <person name="Culley D."/>
            <person name="Magnuson J.K."/>
            <person name="James T.Y."/>
            <person name="O'Malley M.A."/>
            <person name="Stajich J.E."/>
            <person name="Spatafora J.W."/>
            <person name="Visel A."/>
            <person name="Grigoriev I.V."/>
        </authorList>
    </citation>
    <scope>NUCLEOTIDE SEQUENCE [LARGE SCALE GENOMIC DNA]</scope>
    <source>
        <strain evidence="3 4">12-1054</strain>
    </source>
</reference>
<accession>A0A1Y2FLQ3</accession>
<organism evidence="3 4">
    <name type="scientific">Protomyces lactucae-debilis</name>
    <dbReference type="NCBI Taxonomy" id="2754530"/>
    <lineage>
        <taxon>Eukaryota</taxon>
        <taxon>Fungi</taxon>
        <taxon>Dikarya</taxon>
        <taxon>Ascomycota</taxon>
        <taxon>Taphrinomycotina</taxon>
        <taxon>Taphrinomycetes</taxon>
        <taxon>Taphrinales</taxon>
        <taxon>Protomycetaceae</taxon>
        <taxon>Protomyces</taxon>
    </lineage>
</organism>
<dbReference type="InterPro" id="IPR011893">
    <property type="entry name" value="Selenoprotein_Rdx-typ"/>
</dbReference>
<evidence type="ECO:0000256" key="1">
    <source>
        <dbReference type="ARBA" id="ARBA00023284"/>
    </source>
</evidence>
<keyword evidence="4" id="KW-1185">Reference proteome</keyword>
<dbReference type="SUPFAM" id="SSF52833">
    <property type="entry name" value="Thioredoxin-like"/>
    <property type="match status" value="1"/>
</dbReference>
<dbReference type="RefSeq" id="XP_040726705.1">
    <property type="nucleotide sequence ID" value="XM_040868903.1"/>
</dbReference>
<name>A0A1Y2FLQ3_PROLT</name>
<dbReference type="Pfam" id="PF10262">
    <property type="entry name" value="Rdx"/>
    <property type="match status" value="1"/>
</dbReference>
<dbReference type="GeneID" id="63785502"/>
<dbReference type="NCBIfam" id="TIGR02174">
    <property type="entry name" value="CXXU_selWTH"/>
    <property type="match status" value="1"/>
</dbReference>
<feature type="region of interest" description="Disordered" evidence="2">
    <location>
        <begin position="88"/>
        <end position="112"/>
    </location>
</feature>
<dbReference type="AlphaFoldDB" id="A0A1Y2FLQ3"/>
<dbReference type="OMA" id="EYCTQCR"/>
<proteinExistence type="predicted"/>
<dbReference type="OrthoDB" id="60822at2759"/>
<protein>
    <submittedName>
        <fullName evidence="3">Rdx family-domain-containing protein</fullName>
    </submittedName>
</protein>
<dbReference type="PANTHER" id="PTHR36417">
    <property type="entry name" value="SELENOPROTEIN DOMAIN PROTEIN (AFU_ORTHOLOGUE AFUA_1G05220)"/>
    <property type="match status" value="1"/>
</dbReference>
<evidence type="ECO:0000313" key="3">
    <source>
        <dbReference type="EMBL" id="ORY84922.1"/>
    </source>
</evidence>
<comment type="caution">
    <text evidence="3">The sequence shown here is derived from an EMBL/GenBank/DDBJ whole genome shotgun (WGS) entry which is preliminary data.</text>
</comment>